<dbReference type="InterPro" id="IPR008993">
    <property type="entry name" value="TIMP-like_OB-fold"/>
</dbReference>
<evidence type="ECO:0008006" key="4">
    <source>
        <dbReference type="Google" id="ProtNLM"/>
    </source>
</evidence>
<name>A0A840KD94_9FLAO</name>
<feature type="chain" id="PRO_5032315137" description="Tissue inhibitor of metalloproteinase" evidence="1">
    <location>
        <begin position="26"/>
        <end position="173"/>
    </location>
</feature>
<evidence type="ECO:0000313" key="3">
    <source>
        <dbReference type="Proteomes" id="UP000592180"/>
    </source>
</evidence>
<evidence type="ECO:0000313" key="2">
    <source>
        <dbReference type="EMBL" id="MBB4805968.1"/>
    </source>
</evidence>
<sequence>MVEKRKFKFILFIMLLFWGTQLSYACDCDSQGSFLTVASKTEFVSLVKIKKYLTFKKIYTEKIPTSMEVEIIQIFKGKETRKKIIVWGDNGNLCRPYLSKFRVNKHYVIAFYSGIKGSDDFGHKGEKNNDYFISSCGEYWLDADINERNAQGLVLNDKKSISFKELDVFFDKN</sequence>
<feature type="signal peptide" evidence="1">
    <location>
        <begin position="1"/>
        <end position="25"/>
    </location>
</feature>
<organism evidence="2 3">
    <name type="scientific">Chryseobacterium defluvii</name>
    <dbReference type="NCBI Taxonomy" id="160396"/>
    <lineage>
        <taxon>Bacteria</taxon>
        <taxon>Pseudomonadati</taxon>
        <taxon>Bacteroidota</taxon>
        <taxon>Flavobacteriia</taxon>
        <taxon>Flavobacteriales</taxon>
        <taxon>Weeksellaceae</taxon>
        <taxon>Chryseobacterium group</taxon>
        <taxon>Chryseobacterium</taxon>
    </lineage>
</organism>
<protein>
    <recommendedName>
        <fullName evidence="4">Tissue inhibitor of metalloproteinase</fullName>
    </recommendedName>
</protein>
<dbReference type="RefSeq" id="WP_184186053.1">
    <property type="nucleotide sequence ID" value="NZ_JACHLE010000001.1"/>
</dbReference>
<keyword evidence="3" id="KW-1185">Reference proteome</keyword>
<keyword evidence="1" id="KW-0732">Signal</keyword>
<reference evidence="2 3" key="1">
    <citation type="submission" date="2020-08" db="EMBL/GenBank/DDBJ databases">
        <title>Functional genomics of gut bacteria from endangered species of beetles.</title>
        <authorList>
            <person name="Carlos-Shanley C."/>
        </authorList>
    </citation>
    <scope>NUCLEOTIDE SEQUENCE [LARGE SCALE GENOMIC DNA]</scope>
    <source>
        <strain evidence="2 3">S00151</strain>
    </source>
</reference>
<evidence type="ECO:0000256" key="1">
    <source>
        <dbReference type="SAM" id="SignalP"/>
    </source>
</evidence>
<accession>A0A840KD94</accession>
<dbReference type="AlphaFoldDB" id="A0A840KD94"/>
<dbReference type="Proteomes" id="UP000592180">
    <property type="component" value="Unassembled WGS sequence"/>
</dbReference>
<dbReference type="EMBL" id="JACHLE010000001">
    <property type="protein sequence ID" value="MBB4805968.1"/>
    <property type="molecule type" value="Genomic_DNA"/>
</dbReference>
<proteinExistence type="predicted"/>
<gene>
    <name evidence="2" type="ORF">HNP38_001240</name>
</gene>
<dbReference type="PROSITE" id="PS51257">
    <property type="entry name" value="PROKAR_LIPOPROTEIN"/>
    <property type="match status" value="1"/>
</dbReference>
<dbReference type="Gene3D" id="2.40.50.120">
    <property type="match status" value="1"/>
</dbReference>
<comment type="caution">
    <text evidence="2">The sequence shown here is derived from an EMBL/GenBank/DDBJ whole genome shotgun (WGS) entry which is preliminary data.</text>
</comment>